<dbReference type="InParanoid" id="A0A2P5FW73"/>
<protein>
    <submittedName>
        <fullName evidence="1">Uncharacterized protein</fullName>
    </submittedName>
</protein>
<comment type="caution">
    <text evidence="1">The sequence shown here is derived from an EMBL/GenBank/DDBJ whole genome shotgun (WGS) entry which is preliminary data.</text>
</comment>
<evidence type="ECO:0000313" key="2">
    <source>
        <dbReference type="Proteomes" id="UP000237000"/>
    </source>
</evidence>
<gene>
    <name evidence="1" type="ORF">TorRG33x02_022990</name>
</gene>
<reference evidence="2" key="1">
    <citation type="submission" date="2016-06" db="EMBL/GenBank/DDBJ databases">
        <title>Parallel loss of symbiosis genes in relatives of nitrogen-fixing non-legume Parasponia.</title>
        <authorList>
            <person name="Van Velzen R."/>
            <person name="Holmer R."/>
            <person name="Bu F."/>
            <person name="Rutten L."/>
            <person name="Van Zeijl A."/>
            <person name="Liu W."/>
            <person name="Santuari L."/>
            <person name="Cao Q."/>
            <person name="Sharma T."/>
            <person name="Shen D."/>
            <person name="Roswanjaya Y."/>
            <person name="Wardhani T."/>
            <person name="Kalhor M.S."/>
            <person name="Jansen J."/>
            <person name="Van den Hoogen J."/>
            <person name="Gungor B."/>
            <person name="Hartog M."/>
            <person name="Hontelez J."/>
            <person name="Verver J."/>
            <person name="Yang W.-C."/>
            <person name="Schijlen E."/>
            <person name="Repin R."/>
            <person name="Schilthuizen M."/>
            <person name="Schranz E."/>
            <person name="Heidstra R."/>
            <person name="Miyata K."/>
            <person name="Fedorova E."/>
            <person name="Kohlen W."/>
            <person name="Bisseling T."/>
            <person name="Smit S."/>
            <person name="Geurts R."/>
        </authorList>
    </citation>
    <scope>NUCLEOTIDE SEQUENCE [LARGE SCALE GENOMIC DNA]</scope>
    <source>
        <strain evidence="2">cv. RG33-2</strain>
    </source>
</reference>
<dbReference type="EMBL" id="JXTC01000006">
    <property type="protein sequence ID" value="POO02007.1"/>
    <property type="molecule type" value="Genomic_DNA"/>
</dbReference>
<organism evidence="1 2">
    <name type="scientific">Trema orientale</name>
    <name type="common">Charcoal tree</name>
    <name type="synonym">Celtis orientalis</name>
    <dbReference type="NCBI Taxonomy" id="63057"/>
    <lineage>
        <taxon>Eukaryota</taxon>
        <taxon>Viridiplantae</taxon>
        <taxon>Streptophyta</taxon>
        <taxon>Embryophyta</taxon>
        <taxon>Tracheophyta</taxon>
        <taxon>Spermatophyta</taxon>
        <taxon>Magnoliopsida</taxon>
        <taxon>eudicotyledons</taxon>
        <taxon>Gunneridae</taxon>
        <taxon>Pentapetalae</taxon>
        <taxon>rosids</taxon>
        <taxon>fabids</taxon>
        <taxon>Rosales</taxon>
        <taxon>Cannabaceae</taxon>
        <taxon>Trema</taxon>
    </lineage>
</organism>
<evidence type="ECO:0000313" key="1">
    <source>
        <dbReference type="EMBL" id="POO02007.1"/>
    </source>
</evidence>
<dbReference type="Proteomes" id="UP000237000">
    <property type="component" value="Unassembled WGS sequence"/>
</dbReference>
<proteinExistence type="predicted"/>
<sequence length="91" mass="10393">MNPMLLTLGNFKEINTGELILDGDRCLFDKSKLHSHTLKTHSSHLDTQAETSLLRKKGKFNPASIRTRHQSVSVTSQIGFHFPNFQYTECF</sequence>
<accession>A0A2P5FW73</accession>
<keyword evidence="2" id="KW-1185">Reference proteome</keyword>
<name>A0A2P5FW73_TREOI</name>
<dbReference type="AlphaFoldDB" id="A0A2P5FW73"/>